<protein>
    <recommendedName>
        <fullName evidence="15">Protein stoned-B</fullName>
    </recommendedName>
</protein>
<dbReference type="OrthoDB" id="10063141at2759"/>
<evidence type="ECO:0000256" key="5">
    <source>
        <dbReference type="ARBA" id="ARBA00022490"/>
    </source>
</evidence>
<dbReference type="Gene3D" id="2.60.40.1170">
    <property type="entry name" value="Mu homology domain, subdomain B"/>
    <property type="match status" value="1"/>
</dbReference>
<dbReference type="InterPro" id="IPR001392">
    <property type="entry name" value="Clathrin_mu"/>
</dbReference>
<feature type="region of interest" description="Disordered" evidence="10">
    <location>
        <begin position="644"/>
        <end position="666"/>
    </location>
</feature>
<dbReference type="GO" id="GO:0006886">
    <property type="term" value="P:intracellular protein transport"/>
    <property type="evidence" value="ECO:0007669"/>
    <property type="project" value="InterPro"/>
</dbReference>
<keyword evidence="7" id="KW-0677">Repeat</keyword>
<dbReference type="InterPro" id="IPR012320">
    <property type="entry name" value="SHD_dom"/>
</dbReference>
<dbReference type="PANTHER" id="PTHR10529">
    <property type="entry name" value="AP COMPLEX SUBUNIT MU"/>
    <property type="match status" value="1"/>
</dbReference>
<gene>
    <name evidence="13" type="ORF">HCN44_002479</name>
</gene>
<evidence type="ECO:0000313" key="14">
    <source>
        <dbReference type="Proteomes" id="UP000639338"/>
    </source>
</evidence>
<dbReference type="GO" id="GO:0012505">
    <property type="term" value="C:endomembrane system"/>
    <property type="evidence" value="ECO:0007669"/>
    <property type="project" value="UniProtKB-SubCell"/>
</dbReference>
<dbReference type="FunFam" id="2.60.40.1170:FF:000022">
    <property type="entry name" value="AP-1 complex subunit mu"/>
    <property type="match status" value="1"/>
</dbReference>
<dbReference type="InterPro" id="IPR050431">
    <property type="entry name" value="Adaptor_comp_med_subunit"/>
</dbReference>
<reference evidence="13 14" key="1">
    <citation type="submission" date="2020-08" db="EMBL/GenBank/DDBJ databases">
        <title>Aphidius gifuensis genome sequencing and assembly.</title>
        <authorList>
            <person name="Du Z."/>
        </authorList>
    </citation>
    <scope>NUCLEOTIDE SEQUENCE [LARGE SCALE GENOMIC DNA]</scope>
    <source>
        <strain evidence="13">YNYX2018</strain>
        <tissue evidence="13">Adults</tissue>
    </source>
</reference>
<dbReference type="InterPro" id="IPR036168">
    <property type="entry name" value="AP2_Mu_C_sf"/>
</dbReference>
<comment type="subcellular location">
    <subcellularLocation>
        <location evidence="2">Cytoplasm</location>
    </subcellularLocation>
    <subcellularLocation>
        <location evidence="1">Endomembrane system</location>
    </subcellularLocation>
</comment>
<comment type="caution">
    <text evidence="13">The sequence shown here is derived from an EMBL/GenBank/DDBJ whole genome shotgun (WGS) entry which is preliminary data.</text>
</comment>
<dbReference type="PROSITE" id="PS51072">
    <property type="entry name" value="MHD"/>
    <property type="match status" value="1"/>
</dbReference>
<comment type="similarity">
    <text evidence="3">Belongs to the Stoned B family.</text>
</comment>
<dbReference type="FunFam" id="2.60.40.1170:FF:000016">
    <property type="entry name" value="AP-1 complex subunit mu"/>
    <property type="match status" value="1"/>
</dbReference>
<evidence type="ECO:0008006" key="15">
    <source>
        <dbReference type="Google" id="ProtNLM"/>
    </source>
</evidence>
<feature type="region of interest" description="Disordered" evidence="10">
    <location>
        <begin position="515"/>
        <end position="583"/>
    </location>
</feature>
<sequence>MDNKGGNPFLMDYPSDPDPNANSQASNPFLQDFDEPALPTGVDNPFLNFTSEPVAYEHQQLPTDSTNPFAFFDSSHDEQYIPESTEPPAPPPPTTTTAATAEQTTSSSAAVDLFGVEDKNVNLFGSIETEQYTQDPQDIFSPPAAPPQESQIFSPPKEQQAIFNPPQEQALFSPPKEKTSPCLPKNERPPPPARPAPPPRPAPPAPPKHTQDLILSVTGTMDATSNHLLDRLQATRTPSPTLLHSPSPTPDHSFADLVDVDSSIPDLIPDDKQIIEQQKTDNILDLFDAPNNQQLDNTAASIFSTSAMDNVTQSTDEKIFTNDVIITSNIKTDNPFDINDNISTVDDAPVTDDILEIKRLSIDVTTSNNFDDYSSNIEENISDISEHVETNIFTQDNNITSDYPEATETFTTNIFSNENTVFTTATTTTTGPSEIIDTHVPVVQTNIFSNDNVGHDYSLADNTNDYSMSSYQVDEKIDNFTSINNNMTNNSDNFDAFSSKFDMAAEPEMKTTIDAFGDPFGSSAPAPVDTSSDVWGDSAGDLENTTGFDENDGFDSFLSMTAPPQEPAKIKRKNSGDSDGAPDFSVFIKPREGDVGIGPVPVLAPPPKSPVSSAYNDSSPRFNPFDKSGGGLAQEATVLSDVPTSAEMTRTDSQETPPTPLFDEDVSQPLEDFPRVTYTGDGWEMQLRQPNKKKITGQRFWKKIWVKLVYQADSPVLQLLNKIEDKDPFQELPLLACYSVSDIGAQQFDQYGKIFTVKLQYIFYKERPGVRPGQVTKAERLTNKLSQFAAYAIQGDYQGVKEFGSDLKKLGLPVEHAPQISQLFKLGSMNYEDMKTFSSAIDEALFRIHVQRDRALTYKMEEVQITVVDENYVEQSADGHVDKQIARVRLFFLGFLSGMPDIELGINDMRRQGKEVVGRHDIIPVVTEEWIRLENVEFHSCVQQDEYENTKIIKFKPPDACYIELMRFRVRPPRNRELPLQLKAVMCVTGNKVELRADILVPGFASRKLGQIPCEDVVVRFPIPECWIYLFRVEKHFRYGSVKSAHRRTGKIKGIERFLGAVDTMEPQLMEVTSGQAKYEHQHRAIVWRMPRLPKEGQGAYTTHNLVCRMALTSYDQIPETLTEYCFVEFTMPATQVSHTTARSVSLQNSDSDDPPEKYVRNLSRHEYRVGIEHTQGEGPGAYVSATKKIPEKTPEVIQEVQPAAHESDSDSSE</sequence>
<feature type="domain" description="MHD" evidence="12">
    <location>
        <begin position="860"/>
        <end position="1173"/>
    </location>
</feature>
<organism evidence="13 14">
    <name type="scientific">Aphidius gifuensis</name>
    <name type="common">Parasitoid wasp</name>
    <dbReference type="NCBI Taxonomy" id="684658"/>
    <lineage>
        <taxon>Eukaryota</taxon>
        <taxon>Metazoa</taxon>
        <taxon>Ecdysozoa</taxon>
        <taxon>Arthropoda</taxon>
        <taxon>Hexapoda</taxon>
        <taxon>Insecta</taxon>
        <taxon>Pterygota</taxon>
        <taxon>Neoptera</taxon>
        <taxon>Endopterygota</taxon>
        <taxon>Hymenoptera</taxon>
        <taxon>Apocrita</taxon>
        <taxon>Ichneumonoidea</taxon>
        <taxon>Braconidae</taxon>
        <taxon>Aphidiinae</taxon>
        <taxon>Aphidius</taxon>
    </lineage>
</organism>
<dbReference type="Pfam" id="PF00928">
    <property type="entry name" value="Adap_comp_sub"/>
    <property type="match status" value="1"/>
</dbReference>
<evidence type="ECO:0000256" key="4">
    <source>
        <dbReference type="ARBA" id="ARBA00022448"/>
    </source>
</evidence>
<keyword evidence="5" id="KW-0963">Cytoplasm</keyword>
<dbReference type="SUPFAM" id="SSF49447">
    <property type="entry name" value="Second domain of Mu2 adaptin subunit (ap50) of ap2 adaptor"/>
    <property type="match status" value="1"/>
</dbReference>
<evidence type="ECO:0000256" key="2">
    <source>
        <dbReference type="ARBA" id="ARBA00004496"/>
    </source>
</evidence>
<evidence type="ECO:0000256" key="9">
    <source>
        <dbReference type="ARBA" id="ARBA00023136"/>
    </source>
</evidence>
<evidence type="ECO:0000259" key="12">
    <source>
        <dbReference type="PROSITE" id="PS51072"/>
    </source>
</evidence>
<name>A0A834Y3G2_APHGI</name>
<evidence type="ECO:0000259" key="11">
    <source>
        <dbReference type="PROSITE" id="PS51070"/>
    </source>
</evidence>
<dbReference type="PROSITE" id="PS51070">
    <property type="entry name" value="SHD"/>
    <property type="match status" value="1"/>
</dbReference>
<feature type="compositionally biased region" description="Low complexity" evidence="10">
    <location>
        <begin position="95"/>
        <end position="110"/>
    </location>
</feature>
<feature type="region of interest" description="Disordered" evidence="10">
    <location>
        <begin position="59"/>
        <end position="113"/>
    </location>
</feature>
<proteinExistence type="inferred from homology"/>
<keyword evidence="9" id="KW-0472">Membrane</keyword>
<feature type="region of interest" description="Disordered" evidence="10">
    <location>
        <begin position="1191"/>
        <end position="1214"/>
    </location>
</feature>
<keyword evidence="8" id="KW-0653">Protein transport</keyword>
<dbReference type="InterPro" id="IPR028565">
    <property type="entry name" value="MHD"/>
</dbReference>
<dbReference type="AlphaFoldDB" id="A0A834Y3G2"/>
<evidence type="ECO:0000256" key="8">
    <source>
        <dbReference type="ARBA" id="ARBA00022927"/>
    </source>
</evidence>
<evidence type="ECO:0000256" key="1">
    <source>
        <dbReference type="ARBA" id="ARBA00004308"/>
    </source>
</evidence>
<dbReference type="EMBL" id="JACMRX010000001">
    <property type="protein sequence ID" value="KAF7996833.1"/>
    <property type="molecule type" value="Genomic_DNA"/>
</dbReference>
<dbReference type="GO" id="GO:0006897">
    <property type="term" value="P:endocytosis"/>
    <property type="evidence" value="ECO:0007669"/>
    <property type="project" value="UniProtKB-KW"/>
</dbReference>
<keyword evidence="4" id="KW-0813">Transport</keyword>
<feature type="region of interest" description="Disordered" evidence="10">
    <location>
        <begin position="136"/>
        <end position="211"/>
    </location>
</feature>
<keyword evidence="6" id="KW-0254">Endocytosis</keyword>
<evidence type="ECO:0000256" key="10">
    <source>
        <dbReference type="SAM" id="MobiDB-lite"/>
    </source>
</evidence>
<evidence type="ECO:0000256" key="7">
    <source>
        <dbReference type="ARBA" id="ARBA00022737"/>
    </source>
</evidence>
<feature type="compositionally biased region" description="Pro residues" evidence="10">
    <location>
        <begin position="189"/>
        <end position="207"/>
    </location>
</feature>
<feature type="region of interest" description="Disordered" evidence="10">
    <location>
        <begin position="1"/>
        <end position="46"/>
    </location>
</feature>
<accession>A0A834Y3G2</accession>
<dbReference type="FunFam" id="2.60.40.1170:FF:000018">
    <property type="entry name" value="stonin-2 isoform X2"/>
    <property type="match status" value="1"/>
</dbReference>
<keyword evidence="14" id="KW-1185">Reference proteome</keyword>
<evidence type="ECO:0000256" key="3">
    <source>
        <dbReference type="ARBA" id="ARBA00005579"/>
    </source>
</evidence>
<dbReference type="Proteomes" id="UP000639338">
    <property type="component" value="Unassembled WGS sequence"/>
</dbReference>
<dbReference type="GO" id="GO:0045202">
    <property type="term" value="C:synapse"/>
    <property type="evidence" value="ECO:0007669"/>
    <property type="project" value="UniProtKB-ARBA"/>
</dbReference>
<feature type="domain" description="SHD" evidence="11">
    <location>
        <begin position="682"/>
        <end position="856"/>
    </location>
</feature>
<evidence type="ECO:0000256" key="6">
    <source>
        <dbReference type="ARBA" id="ARBA00022583"/>
    </source>
</evidence>
<feature type="compositionally biased region" description="Pro residues" evidence="10">
    <location>
        <begin position="85"/>
        <end position="94"/>
    </location>
</feature>
<evidence type="ECO:0000313" key="13">
    <source>
        <dbReference type="EMBL" id="KAF7996833.1"/>
    </source>
</evidence>
<dbReference type="PRINTS" id="PR00314">
    <property type="entry name" value="CLATHRINADPT"/>
</dbReference>
<dbReference type="GO" id="GO:0030131">
    <property type="term" value="C:clathrin adaptor complex"/>
    <property type="evidence" value="ECO:0007669"/>
    <property type="project" value="InterPro"/>
</dbReference>
<feature type="compositionally biased region" description="Polar residues" evidence="10">
    <location>
        <begin position="20"/>
        <end position="29"/>
    </location>
</feature>